<keyword evidence="4" id="KW-1185">Reference proteome</keyword>
<sequence length="312" mass="34759">MMDQIYIGVDVAKSWLDIYHPTRGARRIENTPGDVRSFARAAAREGAWVIFEASDGYDRVLRDGLEAARASFSRVNPRQARDFARAMGVIGKTDRVDARMLATFGQRLQPPQTPRVSPTRQVLIAQITRRRQLVEMRKQEITTLQQTTDRDSRSDIKSLILLLERRIEKVETRITEIIRSSPELAETDRRLQSVPGVGTIVAATIMAELPEIGTTDRRKIAALAGLAPIARDSGQRNGRRVIGGGRATVRTVLYLAALHASRHSTMFRAFRQKLQASGKPVKAALTATARKLLCVLNSMVADGTYFQEIQPT</sequence>
<dbReference type="Pfam" id="PF01548">
    <property type="entry name" value="DEDD_Tnp_IS110"/>
    <property type="match status" value="1"/>
</dbReference>
<dbReference type="InterPro" id="IPR047650">
    <property type="entry name" value="Transpos_IS110"/>
</dbReference>
<reference evidence="3 4" key="1">
    <citation type="submission" date="2019-03" db="EMBL/GenBank/DDBJ databases">
        <authorList>
            <person name="Li J."/>
        </authorList>
    </citation>
    <scope>NUCLEOTIDE SEQUENCE [LARGE SCALE GENOMIC DNA]</scope>
    <source>
        <strain evidence="3 4">3058</strain>
    </source>
</reference>
<dbReference type="OrthoDB" id="8261795at2"/>
<dbReference type="GO" id="GO:0004803">
    <property type="term" value="F:transposase activity"/>
    <property type="evidence" value="ECO:0007669"/>
    <property type="project" value="InterPro"/>
</dbReference>
<dbReference type="AlphaFoldDB" id="A0A4Z1CF19"/>
<dbReference type="NCBIfam" id="NF033542">
    <property type="entry name" value="transpos_IS110"/>
    <property type="match status" value="1"/>
</dbReference>
<proteinExistence type="predicted"/>
<comment type="caution">
    <text evidence="3">The sequence shown here is derived from an EMBL/GenBank/DDBJ whole genome shotgun (WGS) entry which is preliminary data.</text>
</comment>
<dbReference type="RefSeq" id="WP_135818526.1">
    <property type="nucleotide sequence ID" value="NZ_SRPG01000196.1"/>
</dbReference>
<gene>
    <name evidence="3" type="ORF">E4L95_16455</name>
</gene>
<dbReference type="Proteomes" id="UP000297972">
    <property type="component" value="Unassembled WGS sequence"/>
</dbReference>
<evidence type="ECO:0000259" key="1">
    <source>
        <dbReference type="Pfam" id="PF01548"/>
    </source>
</evidence>
<protein>
    <submittedName>
        <fullName evidence="3">IS110 family transposase</fullName>
    </submittedName>
</protein>
<dbReference type="Pfam" id="PF02371">
    <property type="entry name" value="Transposase_20"/>
    <property type="match status" value="1"/>
</dbReference>
<accession>A0A4Z1CF19</accession>
<evidence type="ECO:0000313" key="4">
    <source>
        <dbReference type="Proteomes" id="UP000297972"/>
    </source>
</evidence>
<dbReference type="EMBL" id="SRPG01000196">
    <property type="protein sequence ID" value="TGN51938.1"/>
    <property type="molecule type" value="Genomic_DNA"/>
</dbReference>
<dbReference type="GO" id="GO:0003677">
    <property type="term" value="F:DNA binding"/>
    <property type="evidence" value="ECO:0007669"/>
    <property type="project" value="InterPro"/>
</dbReference>
<evidence type="ECO:0000259" key="2">
    <source>
        <dbReference type="Pfam" id="PF02371"/>
    </source>
</evidence>
<dbReference type="PANTHER" id="PTHR33055">
    <property type="entry name" value="TRANSPOSASE FOR INSERTION SEQUENCE ELEMENT IS1111A"/>
    <property type="match status" value="1"/>
</dbReference>
<feature type="domain" description="Transposase IS116/IS110/IS902 C-terminal" evidence="2">
    <location>
        <begin position="189"/>
        <end position="270"/>
    </location>
</feature>
<dbReference type="GO" id="GO:0006313">
    <property type="term" value="P:DNA transposition"/>
    <property type="evidence" value="ECO:0007669"/>
    <property type="project" value="InterPro"/>
</dbReference>
<name>A0A4Z1CF19_9RHOB</name>
<organism evidence="3 4">
    <name type="scientific">Paracoccus liaowanqingii</name>
    <dbReference type="NCBI Taxonomy" id="2560053"/>
    <lineage>
        <taxon>Bacteria</taxon>
        <taxon>Pseudomonadati</taxon>
        <taxon>Pseudomonadota</taxon>
        <taxon>Alphaproteobacteria</taxon>
        <taxon>Rhodobacterales</taxon>
        <taxon>Paracoccaceae</taxon>
        <taxon>Paracoccus</taxon>
    </lineage>
</organism>
<feature type="domain" description="Transposase IS110-like N-terminal" evidence="1">
    <location>
        <begin position="8"/>
        <end position="147"/>
    </location>
</feature>
<evidence type="ECO:0000313" key="3">
    <source>
        <dbReference type="EMBL" id="TGN51938.1"/>
    </source>
</evidence>
<dbReference type="InterPro" id="IPR002525">
    <property type="entry name" value="Transp_IS110-like_N"/>
</dbReference>
<dbReference type="PANTHER" id="PTHR33055:SF13">
    <property type="entry name" value="TRANSPOSASE"/>
    <property type="match status" value="1"/>
</dbReference>
<dbReference type="InterPro" id="IPR003346">
    <property type="entry name" value="Transposase_20"/>
</dbReference>